<organism evidence="4 5">
    <name type="scientific">Mesorhabditis belari</name>
    <dbReference type="NCBI Taxonomy" id="2138241"/>
    <lineage>
        <taxon>Eukaryota</taxon>
        <taxon>Metazoa</taxon>
        <taxon>Ecdysozoa</taxon>
        <taxon>Nematoda</taxon>
        <taxon>Chromadorea</taxon>
        <taxon>Rhabditida</taxon>
        <taxon>Rhabditina</taxon>
        <taxon>Rhabditomorpha</taxon>
        <taxon>Rhabditoidea</taxon>
        <taxon>Rhabditidae</taxon>
        <taxon>Mesorhabditinae</taxon>
        <taxon>Mesorhabditis</taxon>
    </lineage>
</organism>
<evidence type="ECO:0000313" key="5">
    <source>
        <dbReference type="WBParaSite" id="MBELARI_LOCUS12002"/>
    </source>
</evidence>
<dbReference type="PROSITE" id="PS50103">
    <property type="entry name" value="ZF_C3H1"/>
    <property type="match status" value="1"/>
</dbReference>
<name>A0AAF3EDE7_9BILA</name>
<dbReference type="WBParaSite" id="MBELARI_LOCUS12002">
    <property type="protein sequence ID" value="MBELARI_LOCUS12002"/>
    <property type="gene ID" value="MBELARI_LOCUS12002"/>
</dbReference>
<dbReference type="GO" id="GO:0008270">
    <property type="term" value="F:zinc ion binding"/>
    <property type="evidence" value="ECO:0007669"/>
    <property type="project" value="UniProtKB-KW"/>
</dbReference>
<evidence type="ECO:0000256" key="2">
    <source>
        <dbReference type="SAM" id="MobiDB-lite"/>
    </source>
</evidence>
<feature type="region of interest" description="Disordered" evidence="2">
    <location>
        <begin position="1"/>
        <end position="74"/>
    </location>
</feature>
<feature type="region of interest" description="Disordered" evidence="2">
    <location>
        <begin position="91"/>
        <end position="125"/>
    </location>
</feature>
<sequence>MNINSDRPAPRKPAKSRTGLQNGREVATGSKRNVIQSSSFMDALGGGSTTEKEKKRPRMVNERKKRRSSEEDLLSGIYNKMNKMHETSSTIDYMQGGSSSGTHVDGPKSPPEVKTPTPISPPPPERVAKIRFADDHGRPLVDVRYFEVEEGERVNVNTLTHEQIRAMEVQMEKKALGKHGAAAKSEMKQEFSEDDPMEGYTMDAIGNSENKWRVIGLSNLPTRGYGTKSVEAKNETRRQQRALEAFYMPGRGVTRFEEPPLVDARATDRHRPKAIPLTCPVQQPATTIAAATPASTSSSQSTTTTPAATPNVVNVLKSDADAVPGIAGIATPATTAPTVPVTPLTALLPERSKVMDLLSKLKSNGILQGSPVAGQPTQPLQQQAAPPMVAPIYSQPAQPTYQQEFYLPPVTAASSTMPSMSSTISRPMVSNYHQPPANVYTRASATITQTAPTQHSYVATMPPQPITPHFSSQSAPALPVSATFNQMPIVVPPAPRNIEQAHYGGPGGGVGGGHFERPAIKPRGPFNGPVMGGYRQCRTYGTATGCSFGDRCRYAHGDQPPPAAAGVRRNAAKNEATIAGSVGARMGL</sequence>
<dbReference type="InterPro" id="IPR000571">
    <property type="entry name" value="Znf_CCCH"/>
</dbReference>
<feature type="compositionally biased region" description="Basic and acidic residues" evidence="2">
    <location>
        <begin position="50"/>
        <end position="62"/>
    </location>
</feature>
<keyword evidence="1" id="KW-0863">Zinc-finger</keyword>
<feature type="compositionally biased region" description="Polar residues" evidence="2">
    <location>
        <begin position="30"/>
        <end position="40"/>
    </location>
</feature>
<evidence type="ECO:0000256" key="1">
    <source>
        <dbReference type="PROSITE-ProRule" id="PRU00723"/>
    </source>
</evidence>
<accession>A0AAF3EDE7</accession>
<protein>
    <submittedName>
        <fullName evidence="5">C3H1-type domain-containing protein</fullName>
    </submittedName>
</protein>
<feature type="zinc finger region" description="C3H1-type" evidence="1">
    <location>
        <begin position="531"/>
        <end position="559"/>
    </location>
</feature>
<keyword evidence="1" id="KW-0862">Zinc</keyword>
<evidence type="ECO:0000313" key="4">
    <source>
        <dbReference type="Proteomes" id="UP000887575"/>
    </source>
</evidence>
<dbReference type="Proteomes" id="UP000887575">
    <property type="component" value="Unassembled WGS sequence"/>
</dbReference>
<evidence type="ECO:0000259" key="3">
    <source>
        <dbReference type="PROSITE" id="PS50103"/>
    </source>
</evidence>
<proteinExistence type="predicted"/>
<feature type="domain" description="C3H1-type" evidence="3">
    <location>
        <begin position="531"/>
        <end position="559"/>
    </location>
</feature>
<dbReference type="AlphaFoldDB" id="A0AAF3EDE7"/>
<reference evidence="5" key="1">
    <citation type="submission" date="2024-02" db="UniProtKB">
        <authorList>
            <consortium name="WormBaseParasite"/>
        </authorList>
    </citation>
    <scope>IDENTIFICATION</scope>
</reference>
<keyword evidence="4" id="KW-1185">Reference proteome</keyword>
<feature type="compositionally biased region" description="Polar residues" evidence="2">
    <location>
        <begin position="91"/>
        <end position="102"/>
    </location>
</feature>
<keyword evidence="1" id="KW-0479">Metal-binding</keyword>